<dbReference type="InterPro" id="IPR036047">
    <property type="entry name" value="F-box-like_dom_sf"/>
</dbReference>
<dbReference type="PROSITE" id="PS50181">
    <property type="entry name" value="FBOX"/>
    <property type="match status" value="1"/>
</dbReference>
<keyword evidence="3" id="KW-1185">Reference proteome</keyword>
<sequence length="318" mass="36302">MFIDANAPRISLDSLPDEILTEILVRVPNRMDPILSTVCKSFRRILASPHLRTLRRRLKKDTIFLMFVDLGQADLKREWFRIDENVPRSLVSTHLSVPRLPIRCTIAIDAEVFVICGSSLKIPVTVWVSDTRTGELSQVPDLPVELMFRGAGLVCNKIYLVGADHDKVLRAEDFDLTSRTWSPATPITQPQRDWRAAAANASIDKKSLLFEFHNTRLLRCEQWVMFGLMWYDSNTSQWKMVEGLSFNRANSVAMAEYNSMLAFIWTEESSSAGLKKIWFTLISLEKTEYGFHGSAQPFETIGTVPISWGMRLCLSVRR</sequence>
<dbReference type="Proteomes" id="UP000836841">
    <property type="component" value="Chromosome 5"/>
</dbReference>
<organism evidence="2 3">
    <name type="scientific">Thlaspi arvense</name>
    <name type="common">Field penny-cress</name>
    <dbReference type="NCBI Taxonomy" id="13288"/>
    <lineage>
        <taxon>Eukaryota</taxon>
        <taxon>Viridiplantae</taxon>
        <taxon>Streptophyta</taxon>
        <taxon>Embryophyta</taxon>
        <taxon>Tracheophyta</taxon>
        <taxon>Spermatophyta</taxon>
        <taxon>Magnoliopsida</taxon>
        <taxon>eudicotyledons</taxon>
        <taxon>Gunneridae</taxon>
        <taxon>Pentapetalae</taxon>
        <taxon>rosids</taxon>
        <taxon>malvids</taxon>
        <taxon>Brassicales</taxon>
        <taxon>Brassicaceae</taxon>
        <taxon>Thlaspideae</taxon>
        <taxon>Thlaspi</taxon>
    </lineage>
</organism>
<dbReference type="PANTHER" id="PTHR24414:SF75">
    <property type="entry name" value="F-BOX DOMAIN-CONTAINING PROTEIN"/>
    <property type="match status" value="1"/>
</dbReference>
<dbReference type="SUPFAM" id="SSF117281">
    <property type="entry name" value="Kelch motif"/>
    <property type="match status" value="1"/>
</dbReference>
<dbReference type="AlphaFoldDB" id="A0AAU9SH51"/>
<accession>A0AAU9SH51</accession>
<reference evidence="2 3" key="1">
    <citation type="submission" date="2022-03" db="EMBL/GenBank/DDBJ databases">
        <authorList>
            <person name="Nunn A."/>
            <person name="Chopra R."/>
            <person name="Nunn A."/>
            <person name="Contreras Garrido A."/>
        </authorList>
    </citation>
    <scope>NUCLEOTIDE SEQUENCE [LARGE SCALE GENOMIC DNA]</scope>
</reference>
<dbReference type="InterPro" id="IPR001810">
    <property type="entry name" value="F-box_dom"/>
</dbReference>
<dbReference type="Gene3D" id="2.120.10.80">
    <property type="entry name" value="Kelch-type beta propeller"/>
    <property type="match status" value="1"/>
</dbReference>
<evidence type="ECO:0000259" key="1">
    <source>
        <dbReference type="PROSITE" id="PS50181"/>
    </source>
</evidence>
<dbReference type="SUPFAM" id="SSF81383">
    <property type="entry name" value="F-box domain"/>
    <property type="match status" value="1"/>
</dbReference>
<protein>
    <recommendedName>
        <fullName evidence="1">F-box domain-containing protein</fullName>
    </recommendedName>
</protein>
<evidence type="ECO:0000313" key="3">
    <source>
        <dbReference type="Proteomes" id="UP000836841"/>
    </source>
</evidence>
<dbReference type="InterPro" id="IPR015915">
    <property type="entry name" value="Kelch-typ_b-propeller"/>
</dbReference>
<evidence type="ECO:0000313" key="2">
    <source>
        <dbReference type="EMBL" id="CAH2063360.1"/>
    </source>
</evidence>
<name>A0AAU9SH51_THLAR</name>
<feature type="domain" description="F-box" evidence="1">
    <location>
        <begin position="9"/>
        <end position="58"/>
    </location>
</feature>
<dbReference type="EMBL" id="OU466861">
    <property type="protein sequence ID" value="CAH2063360.1"/>
    <property type="molecule type" value="Genomic_DNA"/>
</dbReference>
<proteinExistence type="predicted"/>
<dbReference type="PANTHER" id="PTHR24414">
    <property type="entry name" value="F-BOX/KELCH-REPEAT PROTEIN SKIP4"/>
    <property type="match status" value="1"/>
</dbReference>
<dbReference type="InterPro" id="IPR050354">
    <property type="entry name" value="F-box/kelch-repeat_ARATH"/>
</dbReference>
<dbReference type="Pfam" id="PF00646">
    <property type="entry name" value="F-box"/>
    <property type="match status" value="1"/>
</dbReference>
<dbReference type="Gene3D" id="1.20.1280.50">
    <property type="match status" value="1"/>
</dbReference>
<gene>
    <name evidence="2" type="ORF">TAV2_LOCUS16403</name>
</gene>